<dbReference type="InterPro" id="IPR036458">
    <property type="entry name" value="Na:dicarbo_symporter_sf"/>
</dbReference>
<dbReference type="Pfam" id="PF00375">
    <property type="entry name" value="SDF"/>
    <property type="match status" value="1"/>
</dbReference>
<protein>
    <recommendedName>
        <fullName evidence="7">Amino acid transporter</fullName>
    </recommendedName>
</protein>
<feature type="transmembrane region" description="Helical" evidence="7">
    <location>
        <begin position="355"/>
        <end position="379"/>
    </location>
</feature>
<evidence type="ECO:0000256" key="6">
    <source>
        <dbReference type="ARBA" id="ARBA00023136"/>
    </source>
</evidence>
<feature type="transmembrane region" description="Helical" evidence="7">
    <location>
        <begin position="391"/>
        <end position="409"/>
    </location>
</feature>
<keyword evidence="7" id="KW-0769">Symport</keyword>
<evidence type="ECO:0000313" key="9">
    <source>
        <dbReference type="Proteomes" id="UP001153636"/>
    </source>
</evidence>
<dbReference type="GO" id="GO:0005313">
    <property type="term" value="F:L-glutamate transmembrane transporter activity"/>
    <property type="evidence" value="ECO:0007669"/>
    <property type="project" value="TreeGrafter"/>
</dbReference>
<proteinExistence type="inferred from homology"/>
<evidence type="ECO:0000313" key="8">
    <source>
        <dbReference type="EMBL" id="CAH1113084.1"/>
    </source>
</evidence>
<feature type="transmembrane region" description="Helical" evidence="7">
    <location>
        <begin position="314"/>
        <end position="335"/>
    </location>
</feature>
<feature type="transmembrane region" description="Helical" evidence="7">
    <location>
        <begin position="69"/>
        <end position="92"/>
    </location>
</feature>
<dbReference type="SUPFAM" id="SSF118215">
    <property type="entry name" value="Proton glutamate symport protein"/>
    <property type="match status" value="1"/>
</dbReference>
<dbReference type="AlphaFoldDB" id="A0A9P0D749"/>
<evidence type="ECO:0000256" key="3">
    <source>
        <dbReference type="ARBA" id="ARBA00022448"/>
    </source>
</evidence>
<dbReference type="PANTHER" id="PTHR11958">
    <property type="entry name" value="SODIUM/DICARBOXYLATE SYMPORTER-RELATED"/>
    <property type="match status" value="1"/>
</dbReference>
<accession>A0A9P0D749</accession>
<dbReference type="PRINTS" id="PR00173">
    <property type="entry name" value="EDTRNSPORT"/>
</dbReference>
<feature type="transmembrane region" description="Helical" evidence="7">
    <location>
        <begin position="282"/>
        <end position="307"/>
    </location>
</feature>
<evidence type="ECO:0000256" key="1">
    <source>
        <dbReference type="ARBA" id="ARBA00004141"/>
    </source>
</evidence>
<evidence type="ECO:0000256" key="5">
    <source>
        <dbReference type="ARBA" id="ARBA00022989"/>
    </source>
</evidence>
<dbReference type="PANTHER" id="PTHR11958:SF111">
    <property type="entry name" value="AMINO ACID TRANSPORTER"/>
    <property type="match status" value="1"/>
</dbReference>
<feature type="transmembrane region" description="Helical" evidence="7">
    <location>
        <begin position="415"/>
        <end position="441"/>
    </location>
</feature>
<keyword evidence="5 7" id="KW-1133">Transmembrane helix</keyword>
<dbReference type="Proteomes" id="UP001153636">
    <property type="component" value="Chromosome 7"/>
</dbReference>
<dbReference type="GO" id="GO:0005886">
    <property type="term" value="C:plasma membrane"/>
    <property type="evidence" value="ECO:0007669"/>
    <property type="project" value="TreeGrafter"/>
</dbReference>
<comment type="subcellular location">
    <subcellularLocation>
        <location evidence="1 7">Membrane</location>
        <topology evidence="1 7">Multi-pass membrane protein</topology>
    </subcellularLocation>
</comment>
<keyword evidence="3 7" id="KW-0813">Transport</keyword>
<feature type="transmembrane region" description="Helical" evidence="7">
    <location>
        <begin position="210"/>
        <end position="230"/>
    </location>
</feature>
<feature type="transmembrane region" description="Helical" evidence="7">
    <location>
        <begin position="29"/>
        <end position="49"/>
    </location>
</feature>
<dbReference type="EMBL" id="OV651819">
    <property type="protein sequence ID" value="CAH1113084.1"/>
    <property type="molecule type" value="Genomic_DNA"/>
</dbReference>
<dbReference type="OrthoDB" id="5877963at2759"/>
<dbReference type="GO" id="GO:0015501">
    <property type="term" value="F:glutamate:sodium symporter activity"/>
    <property type="evidence" value="ECO:0007669"/>
    <property type="project" value="TreeGrafter"/>
</dbReference>
<feature type="transmembrane region" description="Helical" evidence="7">
    <location>
        <begin position="251"/>
        <end position="276"/>
    </location>
</feature>
<keyword evidence="6 7" id="KW-0472">Membrane</keyword>
<gene>
    <name evidence="8" type="ORF">PSYICH_LOCUS13399</name>
</gene>
<feature type="transmembrane region" description="Helical" evidence="7">
    <location>
        <begin position="104"/>
        <end position="126"/>
    </location>
</feature>
<reference evidence="8" key="1">
    <citation type="submission" date="2022-01" db="EMBL/GenBank/DDBJ databases">
        <authorList>
            <person name="King R."/>
        </authorList>
    </citation>
    <scope>NUCLEOTIDE SEQUENCE</scope>
</reference>
<name>A0A9P0D749_9CUCU</name>
<dbReference type="Gene3D" id="1.10.3860.10">
    <property type="entry name" value="Sodium:dicarboxylate symporter"/>
    <property type="match status" value="1"/>
</dbReference>
<dbReference type="InterPro" id="IPR001991">
    <property type="entry name" value="Na-dicarboxylate_symporter"/>
</dbReference>
<dbReference type="InterPro" id="IPR050746">
    <property type="entry name" value="DAACS"/>
</dbReference>
<evidence type="ECO:0000256" key="7">
    <source>
        <dbReference type="RuleBase" id="RU361216"/>
    </source>
</evidence>
<organism evidence="8 9">
    <name type="scientific">Psylliodes chrysocephalus</name>
    <dbReference type="NCBI Taxonomy" id="3402493"/>
    <lineage>
        <taxon>Eukaryota</taxon>
        <taxon>Metazoa</taxon>
        <taxon>Ecdysozoa</taxon>
        <taxon>Arthropoda</taxon>
        <taxon>Hexapoda</taxon>
        <taxon>Insecta</taxon>
        <taxon>Pterygota</taxon>
        <taxon>Neoptera</taxon>
        <taxon>Endopterygota</taxon>
        <taxon>Coleoptera</taxon>
        <taxon>Polyphaga</taxon>
        <taxon>Cucujiformia</taxon>
        <taxon>Chrysomeloidea</taxon>
        <taxon>Chrysomelidae</taxon>
        <taxon>Galerucinae</taxon>
        <taxon>Alticini</taxon>
        <taxon>Psylliodes</taxon>
    </lineage>
</organism>
<keyword evidence="9" id="KW-1185">Reference proteome</keyword>
<sequence>MTDNNTDDVEKTTDQHANKFGFEKWVGKNLLLILTLMGVLFGIILGFSLRPLRLQETTILLISYPGELYMRILKLVILPLIMSSLITGCSSVNARLNGKIALRTFSYFLVTSMFNGLLGVILGVTFQPGDPGLGLSTSHNRQERVSGSVLDSMLDMGRNIAADNIFQATFQQVYTDYVNTTKILNEINGTSHAVSKIEKVLKYRLGTNNLGIVFFCIAFGTILGTMGTKGKLIKDFFAVIFEIIMKMVKGILWITPLGLCSIIAGKIMIVADIAVVMSQLGWLILTVILGVLFYQFVVLQLVYFLVVRKNPFKYYLGVIQGTLTAFAAASTAAALPVNMDIMDNELKIDPRITRFVMPIGCNTNLDGTAMFLAISIIFITQMSGFSLGMGNLLTIWFTATIMSFAVTSVPSSALIILVMVLSAMGIPTTNVPLLFAVDWLVDRFRTTNNMLGDCYAAAIVEALSKKELLENDYVNVEVGENCKNGDQLKNVNSKFEIDEV</sequence>
<comment type="similarity">
    <text evidence="2 7">Belongs to the dicarboxylate/amino acid:cation symporter (DAACS) (TC 2.A.23) family.</text>
</comment>
<evidence type="ECO:0000256" key="4">
    <source>
        <dbReference type="ARBA" id="ARBA00022692"/>
    </source>
</evidence>
<keyword evidence="4 7" id="KW-0812">Transmembrane</keyword>
<evidence type="ECO:0000256" key="2">
    <source>
        <dbReference type="ARBA" id="ARBA00006148"/>
    </source>
</evidence>
<dbReference type="GO" id="GO:0015175">
    <property type="term" value="F:neutral L-amino acid transmembrane transporter activity"/>
    <property type="evidence" value="ECO:0007669"/>
    <property type="project" value="TreeGrafter"/>
</dbReference>